<dbReference type="EnsemblPlants" id="AVESA.00010b.r2.1DG0151910.1">
    <property type="protein sequence ID" value="AVESA.00010b.r2.1DG0151910.1.CDS.1"/>
    <property type="gene ID" value="AVESA.00010b.r2.1DG0151910"/>
</dbReference>
<protein>
    <submittedName>
        <fullName evidence="1">Uncharacterized protein</fullName>
    </submittedName>
</protein>
<reference evidence="1" key="1">
    <citation type="submission" date="2021-05" db="EMBL/GenBank/DDBJ databases">
        <authorList>
            <person name="Scholz U."/>
            <person name="Mascher M."/>
            <person name="Fiebig A."/>
        </authorList>
    </citation>
    <scope>NUCLEOTIDE SEQUENCE [LARGE SCALE GENOMIC DNA]</scope>
</reference>
<accession>A0ACD5TZT6</accession>
<reference evidence="1" key="2">
    <citation type="submission" date="2025-09" db="UniProtKB">
        <authorList>
            <consortium name="EnsemblPlants"/>
        </authorList>
    </citation>
    <scope>IDENTIFICATION</scope>
</reference>
<organism evidence="1 2">
    <name type="scientific">Avena sativa</name>
    <name type="common">Oat</name>
    <dbReference type="NCBI Taxonomy" id="4498"/>
    <lineage>
        <taxon>Eukaryota</taxon>
        <taxon>Viridiplantae</taxon>
        <taxon>Streptophyta</taxon>
        <taxon>Embryophyta</taxon>
        <taxon>Tracheophyta</taxon>
        <taxon>Spermatophyta</taxon>
        <taxon>Magnoliopsida</taxon>
        <taxon>Liliopsida</taxon>
        <taxon>Poales</taxon>
        <taxon>Poaceae</taxon>
        <taxon>BOP clade</taxon>
        <taxon>Pooideae</taxon>
        <taxon>Poodae</taxon>
        <taxon>Poeae</taxon>
        <taxon>Poeae Chloroplast Group 1 (Aveneae type)</taxon>
        <taxon>Aveninae</taxon>
        <taxon>Avena</taxon>
    </lineage>
</organism>
<name>A0ACD5TZT6_AVESA</name>
<dbReference type="Proteomes" id="UP001732700">
    <property type="component" value="Chromosome 1D"/>
</dbReference>
<proteinExistence type="predicted"/>
<sequence>MVDPALRFLHGYDRVTLLSCCCGILLCGGWDRDRTTQRQVYLVCNPATEQIWEALPVPAAQAGSKNRTIYLCVDDRRRFAVFFFIHDLYHTQQVQVYSSDTGEWTCVESGWGPRIVVSGGESDYFFFNGTLHFTAYDCGEETFDSEGNRVLKITGWVVTVDMDAKTWRTIRAPHKAFFSFIGQSQGRIYGLQMYRSDYRLSVWFLEDYASGQWILRSILELLGRRPYRNPGEFYSLVAIHPEFNLVFLIGGDGLDKKLMSYDMDNRKLHVIYTLEEYDKLAFWPYIPCFEERPSDSAQ</sequence>
<evidence type="ECO:0000313" key="1">
    <source>
        <dbReference type="EnsemblPlants" id="AVESA.00010b.r2.1DG0151910.1.CDS.1"/>
    </source>
</evidence>
<keyword evidence="2" id="KW-1185">Reference proteome</keyword>
<evidence type="ECO:0000313" key="2">
    <source>
        <dbReference type="Proteomes" id="UP001732700"/>
    </source>
</evidence>